<protein>
    <submittedName>
        <fullName evidence="1">Uncharacterized protein</fullName>
    </submittedName>
</protein>
<accession>A0A8S0YAI9</accession>
<evidence type="ECO:0000313" key="1">
    <source>
        <dbReference type="EMBL" id="CAA9891997.1"/>
    </source>
</evidence>
<dbReference type="InterPro" id="IPR005368">
    <property type="entry name" value="UPF0175"/>
</dbReference>
<dbReference type="Pfam" id="PF03683">
    <property type="entry name" value="UPF0175"/>
    <property type="match status" value="1"/>
</dbReference>
<proteinExistence type="predicted"/>
<dbReference type="Proteomes" id="UP000494216">
    <property type="component" value="Unassembled WGS sequence"/>
</dbReference>
<dbReference type="RefSeq" id="WP_174626800.1">
    <property type="nucleotide sequence ID" value="NZ_CADCXN010000086.1"/>
</dbReference>
<organism evidence="1 2">
    <name type="scientific">Candidatus Methylobacter favarea</name>
    <dbReference type="NCBI Taxonomy" id="2707345"/>
    <lineage>
        <taxon>Bacteria</taxon>
        <taxon>Pseudomonadati</taxon>
        <taxon>Pseudomonadota</taxon>
        <taxon>Gammaproteobacteria</taxon>
        <taxon>Methylococcales</taxon>
        <taxon>Methylococcaceae</taxon>
        <taxon>Methylobacter</taxon>
    </lineage>
</organism>
<reference evidence="1 2" key="1">
    <citation type="submission" date="2020-02" db="EMBL/GenBank/DDBJ databases">
        <authorList>
            <person name="Hogendoorn C."/>
        </authorList>
    </citation>
    <scope>NUCLEOTIDE SEQUENCE [LARGE SCALE GENOMIC DNA]</scope>
    <source>
        <strain evidence="1">METHB21</strain>
    </source>
</reference>
<evidence type="ECO:0000313" key="2">
    <source>
        <dbReference type="Proteomes" id="UP000494216"/>
    </source>
</evidence>
<name>A0A8S0YAI9_9GAMM</name>
<comment type="caution">
    <text evidence="1">The sequence shown here is derived from an EMBL/GenBank/DDBJ whole genome shotgun (WGS) entry which is preliminary data.</text>
</comment>
<keyword evidence="2" id="KW-1185">Reference proteome</keyword>
<gene>
    <name evidence="1" type="ORF">METHB2_550016</name>
</gene>
<dbReference type="EMBL" id="CADCXN010000086">
    <property type="protein sequence ID" value="CAA9891997.1"/>
    <property type="molecule type" value="Genomic_DNA"/>
</dbReference>
<sequence>MLEKTINISFSIKENLLLSLRESQEEFTQDLRFLSALMLYRKNRLSLGKAAELAGYSKLDFIEKLKLEKEPVFDYNADEMNEIFADVKLVP</sequence>
<dbReference type="AlphaFoldDB" id="A0A8S0YAI9"/>